<keyword evidence="17" id="KW-1185">Reference proteome</keyword>
<evidence type="ECO:0000256" key="10">
    <source>
        <dbReference type="ARBA" id="ARBA00022989"/>
    </source>
</evidence>
<evidence type="ECO:0000256" key="9">
    <source>
        <dbReference type="ARBA" id="ARBA00022833"/>
    </source>
</evidence>
<feature type="compositionally biased region" description="Low complexity" evidence="13">
    <location>
        <begin position="39"/>
        <end position="73"/>
    </location>
</feature>
<evidence type="ECO:0000256" key="6">
    <source>
        <dbReference type="ARBA" id="ARBA00022723"/>
    </source>
</evidence>
<evidence type="ECO:0000256" key="12">
    <source>
        <dbReference type="PROSITE-ProRule" id="PRU00175"/>
    </source>
</evidence>
<dbReference type="GO" id="GO:0008270">
    <property type="term" value="F:zinc ion binding"/>
    <property type="evidence" value="ECO:0007669"/>
    <property type="project" value="UniProtKB-KW"/>
</dbReference>
<feature type="transmembrane region" description="Helical" evidence="14">
    <location>
        <begin position="82"/>
        <end position="107"/>
    </location>
</feature>
<keyword evidence="10 14" id="KW-1133">Transmembrane helix</keyword>
<feature type="region of interest" description="Disordered" evidence="13">
    <location>
        <begin position="23"/>
        <end position="73"/>
    </location>
</feature>
<dbReference type="GO" id="GO:0061630">
    <property type="term" value="F:ubiquitin protein ligase activity"/>
    <property type="evidence" value="ECO:0007669"/>
    <property type="project" value="UniProtKB-EC"/>
</dbReference>
<keyword evidence="11 14" id="KW-0472">Membrane</keyword>
<dbReference type="EC" id="2.3.2.27" evidence="3"/>
<proteinExistence type="predicted"/>
<accession>A0AAV9HN07</accession>
<feature type="domain" description="RING-type" evidence="15">
    <location>
        <begin position="332"/>
        <end position="374"/>
    </location>
</feature>
<dbReference type="GO" id="GO:0006511">
    <property type="term" value="P:ubiquitin-dependent protein catabolic process"/>
    <property type="evidence" value="ECO:0007669"/>
    <property type="project" value="TreeGrafter"/>
</dbReference>
<evidence type="ECO:0000256" key="11">
    <source>
        <dbReference type="ARBA" id="ARBA00023136"/>
    </source>
</evidence>
<comment type="caution">
    <text evidence="16">The sequence shown here is derived from an EMBL/GenBank/DDBJ whole genome shotgun (WGS) entry which is preliminary data.</text>
</comment>
<dbReference type="SUPFAM" id="SSF57850">
    <property type="entry name" value="RING/U-box"/>
    <property type="match status" value="1"/>
</dbReference>
<dbReference type="SMART" id="SM00184">
    <property type="entry name" value="RING"/>
    <property type="match status" value="1"/>
</dbReference>
<keyword evidence="6" id="KW-0479">Metal-binding</keyword>
<feature type="compositionally biased region" description="Basic and acidic residues" evidence="13">
    <location>
        <begin position="184"/>
        <end position="203"/>
    </location>
</feature>
<evidence type="ECO:0000256" key="14">
    <source>
        <dbReference type="SAM" id="Phobius"/>
    </source>
</evidence>
<dbReference type="InterPro" id="IPR013083">
    <property type="entry name" value="Znf_RING/FYVE/PHD"/>
</dbReference>
<feature type="region of interest" description="Disordered" evidence="13">
    <location>
        <begin position="167"/>
        <end position="324"/>
    </location>
</feature>
<evidence type="ECO:0000313" key="17">
    <source>
        <dbReference type="Proteomes" id="UP001321749"/>
    </source>
</evidence>
<dbReference type="Proteomes" id="UP001321749">
    <property type="component" value="Unassembled WGS sequence"/>
</dbReference>
<feature type="compositionally biased region" description="Acidic residues" evidence="13">
    <location>
        <begin position="305"/>
        <end position="315"/>
    </location>
</feature>
<feature type="compositionally biased region" description="Polar residues" evidence="13">
    <location>
        <begin position="278"/>
        <end position="292"/>
    </location>
</feature>
<keyword evidence="5 14" id="KW-0812">Transmembrane</keyword>
<protein>
    <recommendedName>
        <fullName evidence="3">RING-type E3 ubiquitin transferase</fullName>
        <ecNumber evidence="3">2.3.2.27</ecNumber>
    </recommendedName>
</protein>
<feature type="compositionally biased region" description="Polar residues" evidence="13">
    <location>
        <begin position="463"/>
        <end position="480"/>
    </location>
</feature>
<keyword evidence="4" id="KW-0808">Transferase</keyword>
<keyword evidence="9" id="KW-0862">Zinc</keyword>
<evidence type="ECO:0000256" key="2">
    <source>
        <dbReference type="ARBA" id="ARBA00004141"/>
    </source>
</evidence>
<feature type="region of interest" description="Disordered" evidence="13">
    <location>
        <begin position="401"/>
        <end position="524"/>
    </location>
</feature>
<feature type="compositionally biased region" description="Polar residues" evidence="13">
    <location>
        <begin position="406"/>
        <end position="415"/>
    </location>
</feature>
<dbReference type="PANTHER" id="PTHR45977">
    <property type="entry name" value="TARGET OF ERK KINASE MPK-1"/>
    <property type="match status" value="1"/>
</dbReference>
<evidence type="ECO:0000256" key="3">
    <source>
        <dbReference type="ARBA" id="ARBA00012483"/>
    </source>
</evidence>
<evidence type="ECO:0000259" key="15">
    <source>
        <dbReference type="PROSITE" id="PS50089"/>
    </source>
</evidence>
<keyword evidence="7 12" id="KW-0863">Zinc-finger</keyword>
<reference evidence="16" key="1">
    <citation type="journal article" date="2023" name="Mol. Phylogenet. Evol.">
        <title>Genome-scale phylogeny and comparative genomics of the fungal order Sordariales.</title>
        <authorList>
            <person name="Hensen N."/>
            <person name="Bonometti L."/>
            <person name="Westerberg I."/>
            <person name="Brannstrom I.O."/>
            <person name="Guillou S."/>
            <person name="Cros-Aarteil S."/>
            <person name="Calhoun S."/>
            <person name="Haridas S."/>
            <person name="Kuo A."/>
            <person name="Mondo S."/>
            <person name="Pangilinan J."/>
            <person name="Riley R."/>
            <person name="LaButti K."/>
            <person name="Andreopoulos B."/>
            <person name="Lipzen A."/>
            <person name="Chen C."/>
            <person name="Yan M."/>
            <person name="Daum C."/>
            <person name="Ng V."/>
            <person name="Clum A."/>
            <person name="Steindorff A."/>
            <person name="Ohm R.A."/>
            <person name="Martin F."/>
            <person name="Silar P."/>
            <person name="Natvig D.O."/>
            <person name="Lalanne C."/>
            <person name="Gautier V."/>
            <person name="Ament-Velasquez S.L."/>
            <person name="Kruys A."/>
            <person name="Hutchinson M.I."/>
            <person name="Powell A.J."/>
            <person name="Barry K."/>
            <person name="Miller A.N."/>
            <person name="Grigoriev I.V."/>
            <person name="Debuchy R."/>
            <person name="Gladieux P."/>
            <person name="Hiltunen Thoren M."/>
            <person name="Johannesson H."/>
        </authorList>
    </citation>
    <scope>NUCLEOTIDE SEQUENCE</scope>
    <source>
        <strain evidence="16">PSN324</strain>
    </source>
</reference>
<evidence type="ECO:0000256" key="4">
    <source>
        <dbReference type="ARBA" id="ARBA00022679"/>
    </source>
</evidence>
<name>A0AAV9HN07_9PEZI</name>
<evidence type="ECO:0000256" key="13">
    <source>
        <dbReference type="SAM" id="MobiDB-lite"/>
    </source>
</evidence>
<dbReference type="PANTHER" id="PTHR45977:SF4">
    <property type="entry name" value="RING-TYPE DOMAIN-CONTAINING PROTEIN"/>
    <property type="match status" value="1"/>
</dbReference>
<sequence length="524" mass="56289">MTFINNALLGGAQILVRQATGVDSPPISSDPSGTNFGFTPSPTQAPTASSSTPIPDATPAPTQTLSNTGSGSGSGSNSSSPLLFFVALGFGVVFTNLWIIVGVKYCFRYNARNRAMRVNEDGEPINMENMPRPHRRRREKKLMPIDEVNEKFPMMKYKTWVASRAQEGLPTRGGVSSPPSRANSIRDVDGVAKELPSKERMSMEDPPATSATSPVPSPVSAAMPSADNEGVDKSPNEPPKQETAKRPVQHISKESTSSTVGIEPRSSADLTLGYYAPPTTSQQEFYAPSSNPAAPETNKDRRDEHDDDEEDDDEHIDAAIPPECMGTSGDTCAICIDTLEDDDDVRGLTCGHAFHAVCLDPWLTTRRACCPLCKADYYTPKPRPNAAEGDGATVIAVTLPGDSRSNRMNMPTQPRRTFFGLLRSDRRGSQHSPSPRRESHARGSRSRPTNNGSSPFGRHAERSNTTSASAPTEQAPSRSMFSGIRAAIPGFRRGQNSTTAPEISGANQTVTPSQLEAGVRGQSS</sequence>
<dbReference type="PROSITE" id="PS50089">
    <property type="entry name" value="ZF_RING_2"/>
    <property type="match status" value="1"/>
</dbReference>
<dbReference type="EMBL" id="MU864976">
    <property type="protein sequence ID" value="KAK4462190.1"/>
    <property type="molecule type" value="Genomic_DNA"/>
</dbReference>
<dbReference type="GO" id="GO:0016567">
    <property type="term" value="P:protein ubiquitination"/>
    <property type="evidence" value="ECO:0007669"/>
    <property type="project" value="TreeGrafter"/>
</dbReference>
<keyword evidence="8" id="KW-0833">Ubl conjugation pathway</keyword>
<evidence type="ECO:0000256" key="8">
    <source>
        <dbReference type="ARBA" id="ARBA00022786"/>
    </source>
</evidence>
<feature type="compositionally biased region" description="Low complexity" evidence="13">
    <location>
        <begin position="206"/>
        <end position="226"/>
    </location>
</feature>
<dbReference type="Pfam" id="PF13639">
    <property type="entry name" value="zf-RING_2"/>
    <property type="match status" value="1"/>
</dbReference>
<dbReference type="Gene3D" id="3.30.40.10">
    <property type="entry name" value="Zinc/RING finger domain, C3HC4 (zinc finger)"/>
    <property type="match status" value="1"/>
</dbReference>
<dbReference type="FunFam" id="3.30.40.10:FF:000539">
    <property type="entry name" value="Ring finger domain protein"/>
    <property type="match status" value="1"/>
</dbReference>
<feature type="compositionally biased region" description="Basic and acidic residues" evidence="13">
    <location>
        <begin position="230"/>
        <end position="245"/>
    </location>
</feature>
<feature type="compositionally biased region" description="Polar residues" evidence="13">
    <location>
        <begin position="26"/>
        <end position="38"/>
    </location>
</feature>
<comment type="subcellular location">
    <subcellularLocation>
        <location evidence="2">Membrane</location>
        <topology evidence="2">Multi-pass membrane protein</topology>
    </subcellularLocation>
</comment>
<comment type="catalytic activity">
    <reaction evidence="1">
        <text>S-ubiquitinyl-[E2 ubiquitin-conjugating enzyme]-L-cysteine + [acceptor protein]-L-lysine = [E2 ubiquitin-conjugating enzyme]-L-cysteine + N(6)-ubiquitinyl-[acceptor protein]-L-lysine.</text>
        <dbReference type="EC" id="2.3.2.27"/>
    </reaction>
</comment>
<gene>
    <name evidence="16" type="ORF">QBC42DRAFT_268358</name>
</gene>
<evidence type="ECO:0000256" key="1">
    <source>
        <dbReference type="ARBA" id="ARBA00000900"/>
    </source>
</evidence>
<dbReference type="InterPro" id="IPR001841">
    <property type="entry name" value="Znf_RING"/>
</dbReference>
<dbReference type="AlphaFoldDB" id="A0AAV9HN07"/>
<evidence type="ECO:0000256" key="7">
    <source>
        <dbReference type="ARBA" id="ARBA00022771"/>
    </source>
</evidence>
<evidence type="ECO:0000313" key="16">
    <source>
        <dbReference type="EMBL" id="KAK4462190.1"/>
    </source>
</evidence>
<organism evidence="16 17">
    <name type="scientific">Cladorrhinum samala</name>
    <dbReference type="NCBI Taxonomy" id="585594"/>
    <lineage>
        <taxon>Eukaryota</taxon>
        <taxon>Fungi</taxon>
        <taxon>Dikarya</taxon>
        <taxon>Ascomycota</taxon>
        <taxon>Pezizomycotina</taxon>
        <taxon>Sordariomycetes</taxon>
        <taxon>Sordariomycetidae</taxon>
        <taxon>Sordariales</taxon>
        <taxon>Podosporaceae</taxon>
        <taxon>Cladorrhinum</taxon>
    </lineage>
</organism>
<reference evidence="16" key="2">
    <citation type="submission" date="2023-06" db="EMBL/GenBank/DDBJ databases">
        <authorList>
            <consortium name="Lawrence Berkeley National Laboratory"/>
            <person name="Mondo S.J."/>
            <person name="Hensen N."/>
            <person name="Bonometti L."/>
            <person name="Westerberg I."/>
            <person name="Brannstrom I.O."/>
            <person name="Guillou S."/>
            <person name="Cros-Aarteil S."/>
            <person name="Calhoun S."/>
            <person name="Haridas S."/>
            <person name="Kuo A."/>
            <person name="Pangilinan J."/>
            <person name="Riley R."/>
            <person name="Labutti K."/>
            <person name="Andreopoulos B."/>
            <person name="Lipzen A."/>
            <person name="Chen C."/>
            <person name="Yanf M."/>
            <person name="Daum C."/>
            <person name="Ng V."/>
            <person name="Clum A."/>
            <person name="Steindorff A."/>
            <person name="Ohm R."/>
            <person name="Martin F."/>
            <person name="Silar P."/>
            <person name="Natvig D."/>
            <person name="Lalanne C."/>
            <person name="Gautier V."/>
            <person name="Ament-Velasquez S.L."/>
            <person name="Kruys A."/>
            <person name="Hutchinson M.I."/>
            <person name="Powell A.J."/>
            <person name="Barry K."/>
            <person name="Miller A.N."/>
            <person name="Grigoriev I.V."/>
            <person name="Debuchy R."/>
            <person name="Gladieux P."/>
            <person name="Thoren M.H."/>
            <person name="Johannesson H."/>
        </authorList>
    </citation>
    <scope>NUCLEOTIDE SEQUENCE</scope>
    <source>
        <strain evidence="16">PSN324</strain>
    </source>
</reference>
<dbReference type="GO" id="GO:0016020">
    <property type="term" value="C:membrane"/>
    <property type="evidence" value="ECO:0007669"/>
    <property type="project" value="UniProtKB-SubCell"/>
</dbReference>
<evidence type="ECO:0000256" key="5">
    <source>
        <dbReference type="ARBA" id="ARBA00022692"/>
    </source>
</evidence>
<feature type="compositionally biased region" description="Polar residues" evidence="13">
    <location>
        <begin position="494"/>
        <end position="514"/>
    </location>
</feature>
<dbReference type="CDD" id="cd16473">
    <property type="entry name" value="RING-H2_RNF103"/>
    <property type="match status" value="1"/>
</dbReference>